<evidence type="ECO:0008006" key="3">
    <source>
        <dbReference type="Google" id="ProtNLM"/>
    </source>
</evidence>
<evidence type="ECO:0000313" key="2">
    <source>
        <dbReference type="Proteomes" id="UP000276888"/>
    </source>
</evidence>
<dbReference type="Proteomes" id="UP000276888">
    <property type="component" value="Chromosome"/>
</dbReference>
<dbReference type="PANTHER" id="PTHR39441">
    <property type="entry name" value="DUF2252 DOMAIN-CONTAINING PROTEIN"/>
    <property type="match status" value="1"/>
</dbReference>
<dbReference type="KEGG" id="mlv:CVS47_03193"/>
<name>A0A3S9WEQ1_9MICO</name>
<protein>
    <recommendedName>
        <fullName evidence="3">DUF2252 domain-containing protein</fullName>
    </recommendedName>
</protein>
<reference evidence="1 2" key="1">
    <citation type="submission" date="2018-08" db="EMBL/GenBank/DDBJ databases">
        <title>Microbacterium lemovicicum sp. nov., a bacterium isolated from a natural uranium-rich soil.</title>
        <authorList>
            <person name="ORTET P."/>
        </authorList>
    </citation>
    <scope>NUCLEOTIDE SEQUENCE [LARGE SCALE GENOMIC DNA]</scope>
    <source>
        <strain evidence="1 2">Viu22</strain>
    </source>
</reference>
<keyword evidence="2" id="KW-1185">Reference proteome</keyword>
<accession>A0A3S9WEQ1</accession>
<dbReference type="Pfam" id="PF10009">
    <property type="entry name" value="DUF2252"/>
    <property type="match status" value="1"/>
</dbReference>
<gene>
    <name evidence="1" type="ORF">CVS47_03193</name>
</gene>
<organism evidence="1 2">
    <name type="scientific">Microbacterium lemovicicum</name>
    <dbReference type="NCBI Taxonomy" id="1072463"/>
    <lineage>
        <taxon>Bacteria</taxon>
        <taxon>Bacillati</taxon>
        <taxon>Actinomycetota</taxon>
        <taxon>Actinomycetes</taxon>
        <taxon>Micrococcales</taxon>
        <taxon>Microbacteriaceae</taxon>
        <taxon>Microbacterium</taxon>
    </lineage>
</organism>
<evidence type="ECO:0000313" key="1">
    <source>
        <dbReference type="EMBL" id="AZS38535.1"/>
    </source>
</evidence>
<sequence length="453" mass="49020">MSALAVPPETWSMPASAAARAAEGREVRRRLPRSALAHLADGPRDPLGILDRQNATRVPELVPLRRERMSASPFAFYRGTAALQAADFAGEDHSGILVPSCGDAHVANFGFYGSRQRRLVFDLNDFDEAAWAPWEWDVKRLVASIVVAGQSTSRDDRVIGRAVRGAVRTYARGMGANPGQNPLVRFFAHFDVNAVADTLDRQTRAVVKRAVRDAAKRTGDRASRRLTTTGDDGRLVFVEQAPTMTHPADEAAIRLRANVDRYARSASVDIRVLLTNYVVSDLVRRVVGVGSVGTVCSLVLFQDGDGNALILQAKEAGRSVLEEYGGIAQPAAFHEHVQEHGQGGRVVALQRILQATSDPFLGQLRASGMDFYVRQFHDMKGGIEVADVEDRPFHAYAEACAATLARAHAQSPSAPVVAGYLGSGRVAGEALAEWAYAYADRSRADYEAFVAAA</sequence>
<dbReference type="EMBL" id="CP031423">
    <property type="protein sequence ID" value="AZS38535.1"/>
    <property type="molecule type" value="Genomic_DNA"/>
</dbReference>
<dbReference type="RefSeq" id="WP_206502671.1">
    <property type="nucleotide sequence ID" value="NZ_CP031423.1"/>
</dbReference>
<dbReference type="PANTHER" id="PTHR39441:SF1">
    <property type="entry name" value="DUF2252 DOMAIN-CONTAINING PROTEIN"/>
    <property type="match status" value="1"/>
</dbReference>
<proteinExistence type="predicted"/>
<dbReference type="AlphaFoldDB" id="A0A3S9WEQ1"/>
<dbReference type="InterPro" id="IPR018721">
    <property type="entry name" value="DUF2252"/>
</dbReference>